<evidence type="ECO:0000256" key="1">
    <source>
        <dbReference type="ARBA" id="ARBA00004651"/>
    </source>
</evidence>
<evidence type="ECO:0000256" key="4">
    <source>
        <dbReference type="ARBA" id="ARBA00022989"/>
    </source>
</evidence>
<evidence type="ECO:0000313" key="9">
    <source>
        <dbReference type="EMBL" id="SVB29249.1"/>
    </source>
</evidence>
<dbReference type="GO" id="GO:0005886">
    <property type="term" value="C:plasma membrane"/>
    <property type="evidence" value="ECO:0007669"/>
    <property type="project" value="UniProtKB-SubCell"/>
</dbReference>
<feature type="transmembrane region" description="Helical" evidence="7">
    <location>
        <begin position="379"/>
        <end position="399"/>
    </location>
</feature>
<dbReference type="InterPro" id="IPR051791">
    <property type="entry name" value="Pra-immunoreactive"/>
</dbReference>
<proteinExistence type="predicted"/>
<feature type="compositionally biased region" description="Acidic residues" evidence="6">
    <location>
        <begin position="78"/>
        <end position="94"/>
    </location>
</feature>
<dbReference type="Pfam" id="PF06271">
    <property type="entry name" value="RDD"/>
    <property type="match status" value="1"/>
</dbReference>
<sequence length="454" mass="51340">VIFFRFFLTLLAWNYTLEAFFWILVGAILVVTVTVLSANPELARELIKGPQRLLSLIGRSSDEDLSKDSLPDQIEKEDIPEETDVEEDIPEETDTEETVAEEIEQDELPLSARIKAYAIVLAYVVYVNFIEIVGFVFLLEGLPERLYDDFLNYPGGGGGLIFIIIGLATLLSGLISLYGYLANQNILLRNSCRATSVAFLLLIIFEPGWEDILGFVIIPLLFSGDLKQLWERILSKETDAEETDAEEIYDLSDMPVKGFWVRFVAFAIDFVIAAIWILGAFIFDAKIDIVDLVWLVGILYGNDNMGTWDLIVAGFSLVPVVFLLFKLMMDSSQFQGTLGKYIMNIKVVDENGQRITRSKGFLRTGVYSLMLFGSRYLDFGGLVGAFLIFGLLGFVMIGFTKKKQGLHDMICRTFVASSHRWQWEKTSSNLLSEEKKVKPLYDPHNRIEKEEKGK</sequence>
<dbReference type="InterPro" id="IPR010432">
    <property type="entry name" value="RDD"/>
</dbReference>
<dbReference type="PANTHER" id="PTHR36115:SF9">
    <property type="entry name" value="LMO1584 PROTEIN"/>
    <property type="match status" value="1"/>
</dbReference>
<feature type="transmembrane region" description="Helical" evidence="7">
    <location>
        <begin position="20"/>
        <end position="38"/>
    </location>
</feature>
<gene>
    <name evidence="9" type="ORF">METZ01_LOCUS182103</name>
</gene>
<feature type="transmembrane region" description="Helical" evidence="7">
    <location>
        <begin position="306"/>
        <end position="325"/>
    </location>
</feature>
<evidence type="ECO:0000256" key="6">
    <source>
        <dbReference type="SAM" id="MobiDB-lite"/>
    </source>
</evidence>
<name>A0A382CTQ0_9ZZZZ</name>
<accession>A0A382CTQ0</accession>
<evidence type="ECO:0000256" key="7">
    <source>
        <dbReference type="SAM" id="Phobius"/>
    </source>
</evidence>
<feature type="transmembrane region" description="Helical" evidence="7">
    <location>
        <begin position="259"/>
        <end position="285"/>
    </location>
</feature>
<feature type="compositionally biased region" description="Basic and acidic residues" evidence="6">
    <location>
        <begin position="62"/>
        <end position="77"/>
    </location>
</feature>
<dbReference type="EMBL" id="UINC01035982">
    <property type="protein sequence ID" value="SVB29249.1"/>
    <property type="molecule type" value="Genomic_DNA"/>
</dbReference>
<dbReference type="AlphaFoldDB" id="A0A382CTQ0"/>
<feature type="transmembrane region" description="Helical" evidence="7">
    <location>
        <begin position="159"/>
        <end position="182"/>
    </location>
</feature>
<evidence type="ECO:0000256" key="5">
    <source>
        <dbReference type="ARBA" id="ARBA00023136"/>
    </source>
</evidence>
<evidence type="ECO:0000256" key="2">
    <source>
        <dbReference type="ARBA" id="ARBA00022475"/>
    </source>
</evidence>
<evidence type="ECO:0000259" key="8">
    <source>
        <dbReference type="Pfam" id="PF06271"/>
    </source>
</evidence>
<comment type="subcellular location">
    <subcellularLocation>
        <location evidence="1">Cell membrane</location>
        <topology evidence="1">Multi-pass membrane protein</topology>
    </subcellularLocation>
</comment>
<feature type="transmembrane region" description="Helical" evidence="7">
    <location>
        <begin position="116"/>
        <end position="139"/>
    </location>
</feature>
<reference evidence="9" key="1">
    <citation type="submission" date="2018-05" db="EMBL/GenBank/DDBJ databases">
        <authorList>
            <person name="Lanie J.A."/>
            <person name="Ng W.-L."/>
            <person name="Kazmierczak K.M."/>
            <person name="Andrzejewski T.M."/>
            <person name="Davidsen T.M."/>
            <person name="Wayne K.J."/>
            <person name="Tettelin H."/>
            <person name="Glass J.I."/>
            <person name="Rusch D."/>
            <person name="Podicherti R."/>
            <person name="Tsui H.-C.T."/>
            <person name="Winkler M.E."/>
        </authorList>
    </citation>
    <scope>NUCLEOTIDE SEQUENCE</scope>
</reference>
<protein>
    <recommendedName>
        <fullName evidence="8">RDD domain-containing protein</fullName>
    </recommendedName>
</protein>
<organism evidence="9">
    <name type="scientific">marine metagenome</name>
    <dbReference type="NCBI Taxonomy" id="408172"/>
    <lineage>
        <taxon>unclassified sequences</taxon>
        <taxon>metagenomes</taxon>
        <taxon>ecological metagenomes</taxon>
    </lineage>
</organism>
<dbReference type="PANTHER" id="PTHR36115">
    <property type="entry name" value="PROLINE-RICH ANTIGEN HOMOLOG-RELATED"/>
    <property type="match status" value="1"/>
</dbReference>
<evidence type="ECO:0000256" key="3">
    <source>
        <dbReference type="ARBA" id="ARBA00022692"/>
    </source>
</evidence>
<feature type="domain" description="RDD" evidence="8">
    <location>
        <begin position="258"/>
        <end position="411"/>
    </location>
</feature>
<keyword evidence="5 7" id="KW-0472">Membrane</keyword>
<keyword evidence="4 7" id="KW-1133">Transmembrane helix</keyword>
<feature type="non-terminal residue" evidence="9">
    <location>
        <position position="1"/>
    </location>
</feature>
<keyword evidence="2" id="KW-1003">Cell membrane</keyword>
<feature type="region of interest" description="Disordered" evidence="6">
    <location>
        <begin position="62"/>
        <end position="94"/>
    </location>
</feature>
<feature type="transmembrane region" description="Helical" evidence="7">
    <location>
        <begin position="194"/>
        <end position="222"/>
    </location>
</feature>
<keyword evidence="3 7" id="KW-0812">Transmembrane</keyword>